<feature type="compositionally biased region" description="Gly residues" evidence="7">
    <location>
        <begin position="698"/>
        <end position="711"/>
    </location>
</feature>
<evidence type="ECO:0000256" key="7">
    <source>
        <dbReference type="SAM" id="MobiDB-lite"/>
    </source>
</evidence>
<dbReference type="InterPro" id="IPR050980">
    <property type="entry name" value="2C_sensor_his_kinase"/>
</dbReference>
<evidence type="ECO:0000256" key="2">
    <source>
        <dbReference type="ARBA" id="ARBA00012438"/>
    </source>
</evidence>
<feature type="compositionally biased region" description="Gly residues" evidence="7">
    <location>
        <begin position="547"/>
        <end position="561"/>
    </location>
</feature>
<feature type="compositionally biased region" description="Pro residues" evidence="7">
    <location>
        <begin position="755"/>
        <end position="769"/>
    </location>
</feature>
<evidence type="ECO:0000256" key="1">
    <source>
        <dbReference type="ARBA" id="ARBA00000085"/>
    </source>
</evidence>
<dbReference type="Proteomes" id="UP001500449">
    <property type="component" value="Unassembled WGS sequence"/>
</dbReference>
<feature type="region of interest" description="Disordered" evidence="7">
    <location>
        <begin position="1"/>
        <end position="32"/>
    </location>
</feature>
<feature type="compositionally biased region" description="Low complexity" evidence="7">
    <location>
        <begin position="712"/>
        <end position="732"/>
    </location>
</feature>
<dbReference type="Gene3D" id="3.30.565.10">
    <property type="entry name" value="Histidine kinase-like ATPase, C-terminal domain"/>
    <property type="match status" value="1"/>
</dbReference>
<evidence type="ECO:0000256" key="6">
    <source>
        <dbReference type="ARBA" id="ARBA00023012"/>
    </source>
</evidence>
<accession>A0ABN2N7U0</accession>
<protein>
    <recommendedName>
        <fullName evidence="2">histidine kinase</fullName>
        <ecNumber evidence="2">2.7.13.3</ecNumber>
    </recommendedName>
</protein>
<evidence type="ECO:0000256" key="4">
    <source>
        <dbReference type="ARBA" id="ARBA00022679"/>
    </source>
</evidence>
<dbReference type="InterPro" id="IPR036890">
    <property type="entry name" value="HATPase_C_sf"/>
</dbReference>
<sequence length="839" mass="85183">MPRPDAAGVRNQRRDSVERDLSPASWLDEPGDQRPDALLAALARRICGHAERQLTVAERLGDAAEAATELRAGARRLLRDGESVLAMAGGTPERRGRIPTGVGRILADTAAGAEEPDRVSVPPAPSAAIAVETAVTAGQVLAELLAHAERTVPRTGRIELVGRWAGDGGVTVEVLGEGVDLPWQEAVALENELAGGTGGAVPPERLGLHLAARLARRVGAQVELQAPLGGPTTPGFGTVALIRMPRRLVEPVGGAAPSAPSVPAFAPDPALSSSPALSSPSAGGADELFGPYTGSTALPADEDLAGTPIFAAVASAWFRTDDDPAPRDGSHGTGGLADSWIGAGSTDALSGPAPSDWSSAGDAEWRAAAARAADAEAVLPTTASGLPQRRPGKQMVAPPLRATADAGPELPAEREPERVRHRLSTYQRGLQAGRHRAADPEEEAPAGDAWEGLATREPAEYPGDSAPAAGGGHRNGSPVDAPVGGFGSSPERDAWTGRGGHRAADPEYGGHRGAPDYDNPRPTPSRVPYGGNGSGSDNGYGARDVHGGAGRDGTGRGGLEYGGAPDSSALGGGTPGHDYGVRGDVAQVNGAGVNGSPYNGSPYDDPPYNGVSSHGAPSSGADRNGRGYVAAEYTGGEADRPEYGGTQHGGTQHGADHGSAPYGGTEQIRAESNGAQFNGAQFGGAGYSDSGYSDAGRNGAGRRGTGNGGYGSSDAGSSDNGASDIGAADNGWSGTGWSGSGWSDDGGTSGDVRYPGPPAPRPEYVPGTPPARATDRPENPAPQGNGLAPRSRPGTREQRQNGWAAAPVQGPLPGPTIERIEDRRDPWTGEGLWDDDPRG</sequence>
<feature type="compositionally biased region" description="Basic and acidic residues" evidence="7">
    <location>
        <begin position="502"/>
        <end position="519"/>
    </location>
</feature>
<gene>
    <name evidence="8" type="ORF">GCM10009836_40150</name>
</gene>
<evidence type="ECO:0000313" key="8">
    <source>
        <dbReference type="EMBL" id="GAA1855962.1"/>
    </source>
</evidence>
<name>A0ABN2N7U0_9PSEU</name>
<feature type="region of interest" description="Disordered" evidence="7">
    <location>
        <begin position="380"/>
        <end position="839"/>
    </location>
</feature>
<feature type="compositionally biased region" description="Basic and acidic residues" evidence="7">
    <location>
        <begin position="12"/>
        <end position="21"/>
    </location>
</feature>
<evidence type="ECO:0000256" key="3">
    <source>
        <dbReference type="ARBA" id="ARBA00022553"/>
    </source>
</evidence>
<keyword evidence="4" id="KW-0808">Transferase</keyword>
<feature type="compositionally biased region" description="Low complexity" evidence="7">
    <location>
        <begin position="687"/>
        <end position="697"/>
    </location>
</feature>
<comment type="caution">
    <text evidence="8">The sequence shown here is derived from an EMBL/GenBank/DDBJ whole genome shotgun (WGS) entry which is preliminary data.</text>
</comment>
<evidence type="ECO:0000313" key="9">
    <source>
        <dbReference type="Proteomes" id="UP001500449"/>
    </source>
</evidence>
<reference evidence="8 9" key="1">
    <citation type="journal article" date="2019" name="Int. J. Syst. Evol. Microbiol.">
        <title>The Global Catalogue of Microorganisms (GCM) 10K type strain sequencing project: providing services to taxonomists for standard genome sequencing and annotation.</title>
        <authorList>
            <consortium name="The Broad Institute Genomics Platform"/>
            <consortium name="The Broad Institute Genome Sequencing Center for Infectious Disease"/>
            <person name="Wu L."/>
            <person name="Ma J."/>
        </authorList>
    </citation>
    <scope>NUCLEOTIDE SEQUENCE [LARGE SCALE GENOMIC DNA]</scope>
    <source>
        <strain evidence="8 9">JCM 16009</strain>
    </source>
</reference>
<keyword evidence="9" id="KW-1185">Reference proteome</keyword>
<keyword evidence="5" id="KW-0418">Kinase</keyword>
<dbReference type="EC" id="2.7.13.3" evidence="2"/>
<comment type="catalytic activity">
    <reaction evidence="1">
        <text>ATP + protein L-histidine = ADP + protein N-phospho-L-histidine.</text>
        <dbReference type="EC" id="2.7.13.3"/>
    </reaction>
</comment>
<keyword evidence="6" id="KW-0902">Two-component regulatory system</keyword>
<feature type="compositionally biased region" description="Basic and acidic residues" evidence="7">
    <location>
        <begin position="818"/>
        <end position="827"/>
    </location>
</feature>
<dbReference type="SUPFAM" id="SSF55874">
    <property type="entry name" value="ATPase domain of HSP90 chaperone/DNA topoisomerase II/histidine kinase"/>
    <property type="match status" value="1"/>
</dbReference>
<dbReference type="PANTHER" id="PTHR44936">
    <property type="entry name" value="SENSOR PROTEIN CREC"/>
    <property type="match status" value="1"/>
</dbReference>
<dbReference type="EMBL" id="BAAAQK010000012">
    <property type="protein sequence ID" value="GAA1855962.1"/>
    <property type="molecule type" value="Genomic_DNA"/>
</dbReference>
<evidence type="ECO:0000256" key="5">
    <source>
        <dbReference type="ARBA" id="ARBA00022777"/>
    </source>
</evidence>
<feature type="region of interest" description="Disordered" evidence="7">
    <location>
        <begin position="321"/>
        <end position="362"/>
    </location>
</feature>
<keyword evidence="3" id="KW-0597">Phosphoprotein</keyword>
<feature type="compositionally biased region" description="Basic and acidic residues" evidence="7">
    <location>
        <begin position="321"/>
        <end position="330"/>
    </location>
</feature>
<organism evidence="8 9">
    <name type="scientific">Pseudonocardia ailaonensis</name>
    <dbReference type="NCBI Taxonomy" id="367279"/>
    <lineage>
        <taxon>Bacteria</taxon>
        <taxon>Bacillati</taxon>
        <taxon>Actinomycetota</taxon>
        <taxon>Actinomycetes</taxon>
        <taxon>Pseudonocardiales</taxon>
        <taxon>Pseudonocardiaceae</taxon>
        <taxon>Pseudonocardia</taxon>
    </lineage>
</organism>
<proteinExistence type="predicted"/>
<dbReference type="PANTHER" id="PTHR44936:SF9">
    <property type="entry name" value="SENSOR PROTEIN CREC"/>
    <property type="match status" value="1"/>
</dbReference>